<dbReference type="PANTHER" id="PTHR33337">
    <property type="entry name" value="GFA DOMAIN-CONTAINING PROTEIN"/>
    <property type="match status" value="1"/>
</dbReference>
<evidence type="ECO:0000256" key="2">
    <source>
        <dbReference type="ARBA" id="ARBA00022723"/>
    </source>
</evidence>
<comment type="caution">
    <text evidence="6">The sequence shown here is derived from an EMBL/GenBank/DDBJ whole genome shotgun (WGS) entry which is preliminary data.</text>
</comment>
<reference evidence="6" key="1">
    <citation type="submission" date="2022-03" db="EMBL/GenBank/DDBJ databases">
        <title>Identification of a novel bacterium isolated from mangrove sediments.</title>
        <authorList>
            <person name="Pan X."/>
        </authorList>
    </citation>
    <scope>NUCLEOTIDE SEQUENCE</scope>
    <source>
        <strain evidence="6">B2637</strain>
    </source>
</reference>
<keyword evidence="3" id="KW-0862">Zinc</keyword>
<dbReference type="Proteomes" id="UP001162802">
    <property type="component" value="Unassembled WGS sequence"/>
</dbReference>
<evidence type="ECO:0000313" key="6">
    <source>
        <dbReference type="EMBL" id="MCJ1959966.1"/>
    </source>
</evidence>
<dbReference type="InterPro" id="IPR011057">
    <property type="entry name" value="Mss4-like_sf"/>
</dbReference>
<evidence type="ECO:0000259" key="5">
    <source>
        <dbReference type="PROSITE" id="PS51891"/>
    </source>
</evidence>
<dbReference type="PROSITE" id="PS51891">
    <property type="entry name" value="CENP_V_GFA"/>
    <property type="match status" value="1"/>
</dbReference>
<accession>A0ABT0A9X2</accession>
<feature type="domain" description="CENP-V/GFA" evidence="5">
    <location>
        <begin position="8"/>
        <end position="125"/>
    </location>
</feature>
<keyword evidence="7" id="KW-1185">Reference proteome</keyword>
<evidence type="ECO:0000256" key="1">
    <source>
        <dbReference type="ARBA" id="ARBA00005495"/>
    </source>
</evidence>
<evidence type="ECO:0000256" key="4">
    <source>
        <dbReference type="ARBA" id="ARBA00023239"/>
    </source>
</evidence>
<dbReference type="InterPro" id="IPR006913">
    <property type="entry name" value="CENP-V/GFA"/>
</dbReference>
<evidence type="ECO:0000313" key="7">
    <source>
        <dbReference type="Proteomes" id="UP001162802"/>
    </source>
</evidence>
<organism evidence="6 7">
    <name type="scientific">Novosphingobium mangrovi</name>
    <name type="common">ex Hu et al. 2023</name>
    <dbReference type="NCBI Taxonomy" id="2930094"/>
    <lineage>
        <taxon>Bacteria</taxon>
        <taxon>Pseudomonadati</taxon>
        <taxon>Pseudomonadota</taxon>
        <taxon>Alphaproteobacteria</taxon>
        <taxon>Sphingomonadales</taxon>
        <taxon>Sphingomonadaceae</taxon>
        <taxon>Novosphingobium</taxon>
    </lineage>
</organism>
<keyword evidence="2" id="KW-0479">Metal-binding</keyword>
<keyword evidence="4" id="KW-0456">Lyase</keyword>
<protein>
    <submittedName>
        <fullName evidence="6">GFA family protein</fullName>
    </submittedName>
</protein>
<name>A0ABT0A9X2_9SPHN</name>
<sequence>MLKANREYGGGCLCGAIRYRVTGPSLFETQCCCRDCQKATGTGHTTIVGIARDQLRIEGEPAIYTSVGESGGAVSRHFCGTCGGRIFTSGALPGENVMIQAGSLDEPGEVTPENVIYGKDALPWDHFDPALEIYELYPPFDPVTREPT</sequence>
<dbReference type="EMBL" id="JALHAT010000004">
    <property type="protein sequence ID" value="MCJ1959966.1"/>
    <property type="molecule type" value="Genomic_DNA"/>
</dbReference>
<dbReference type="Pfam" id="PF04828">
    <property type="entry name" value="GFA"/>
    <property type="match status" value="1"/>
</dbReference>
<comment type="similarity">
    <text evidence="1">Belongs to the Gfa family.</text>
</comment>
<dbReference type="Gene3D" id="3.90.1590.10">
    <property type="entry name" value="glutathione-dependent formaldehyde- activating enzyme (gfa)"/>
    <property type="match status" value="1"/>
</dbReference>
<dbReference type="RefSeq" id="WP_243797594.1">
    <property type="nucleotide sequence ID" value="NZ_JALHAT010000004.1"/>
</dbReference>
<dbReference type="SUPFAM" id="SSF51316">
    <property type="entry name" value="Mss4-like"/>
    <property type="match status" value="1"/>
</dbReference>
<dbReference type="PANTHER" id="PTHR33337:SF40">
    <property type="entry name" value="CENP-V_GFA DOMAIN-CONTAINING PROTEIN-RELATED"/>
    <property type="match status" value="1"/>
</dbReference>
<proteinExistence type="inferred from homology"/>
<gene>
    <name evidence="6" type="ORF">MTR65_04670</name>
</gene>
<evidence type="ECO:0000256" key="3">
    <source>
        <dbReference type="ARBA" id="ARBA00022833"/>
    </source>
</evidence>